<reference evidence="2 3" key="2">
    <citation type="submission" date="2018-06" db="EMBL/GenBank/DDBJ databases">
        <title>Metagenomic assembly of (sub)arctic Cyanobacteria and their associated microbiome from non-axenic cultures.</title>
        <authorList>
            <person name="Baurain D."/>
        </authorList>
    </citation>
    <scope>NUCLEOTIDE SEQUENCE [LARGE SCALE GENOMIC DNA]</scope>
    <source>
        <strain evidence="2">ULC027bin1</strain>
    </source>
</reference>
<proteinExistence type="predicted"/>
<dbReference type="Proteomes" id="UP000249794">
    <property type="component" value="Unassembled WGS sequence"/>
</dbReference>
<feature type="transmembrane region" description="Helical" evidence="1">
    <location>
        <begin position="52"/>
        <end position="70"/>
    </location>
</feature>
<feature type="transmembrane region" description="Helical" evidence="1">
    <location>
        <begin position="266"/>
        <end position="287"/>
    </location>
</feature>
<evidence type="ECO:0000313" key="2">
    <source>
        <dbReference type="EMBL" id="PZO56364.1"/>
    </source>
</evidence>
<evidence type="ECO:0000313" key="3">
    <source>
        <dbReference type="Proteomes" id="UP000249794"/>
    </source>
</evidence>
<comment type="caution">
    <text evidence="2">The sequence shown here is derived from an EMBL/GenBank/DDBJ whole genome shotgun (WGS) entry which is preliminary data.</text>
</comment>
<organism evidence="2 3">
    <name type="scientific">Phormidesmis priestleyi</name>
    <dbReference type="NCBI Taxonomy" id="268141"/>
    <lineage>
        <taxon>Bacteria</taxon>
        <taxon>Bacillati</taxon>
        <taxon>Cyanobacteriota</taxon>
        <taxon>Cyanophyceae</taxon>
        <taxon>Leptolyngbyales</taxon>
        <taxon>Leptolyngbyaceae</taxon>
        <taxon>Phormidesmis</taxon>
    </lineage>
</organism>
<feature type="transmembrane region" description="Helical" evidence="1">
    <location>
        <begin position="20"/>
        <end position="40"/>
    </location>
</feature>
<feature type="transmembrane region" description="Helical" evidence="1">
    <location>
        <begin position="159"/>
        <end position="178"/>
    </location>
</feature>
<name>A0A2W4XHA9_9CYAN</name>
<dbReference type="AlphaFoldDB" id="A0A2W4XHA9"/>
<feature type="transmembrane region" description="Helical" evidence="1">
    <location>
        <begin position="360"/>
        <end position="380"/>
    </location>
</feature>
<dbReference type="EMBL" id="QBMP01000073">
    <property type="protein sequence ID" value="PZO56364.1"/>
    <property type="molecule type" value="Genomic_DNA"/>
</dbReference>
<keyword evidence="1" id="KW-1133">Transmembrane helix</keyword>
<feature type="transmembrane region" description="Helical" evidence="1">
    <location>
        <begin position="107"/>
        <end position="128"/>
    </location>
</feature>
<accession>A0A2W4XHA9</accession>
<keyword evidence="1" id="KW-0472">Membrane</keyword>
<keyword evidence="1" id="KW-0812">Transmembrane</keyword>
<protein>
    <recommendedName>
        <fullName evidence="4">HTTM domain-containing protein</fullName>
    </recommendedName>
</protein>
<gene>
    <name evidence="2" type="ORF">DCF15_08825</name>
</gene>
<feature type="transmembrane region" description="Helical" evidence="1">
    <location>
        <begin position="299"/>
        <end position="324"/>
    </location>
</feature>
<evidence type="ECO:0000256" key="1">
    <source>
        <dbReference type="SAM" id="Phobius"/>
    </source>
</evidence>
<evidence type="ECO:0008006" key="4">
    <source>
        <dbReference type="Google" id="ProtNLM"/>
    </source>
</evidence>
<sequence length="508" mass="57585">MVLWLGLRQSFGNHKYIDLGIVFCLGLGLLLWLSTSPSLAKRFVGEATAADLGFIRIIACLNLIVTALWLEDLPSTPLLPEAIRQPMGTIQFLYAIPGFETFARSQAWLQGFELVTVLFLVLGMLGLWTRFTIPLGALTYCILGGLTRQYFYYYHQGLIVVYMLAALSFTPCGDALSLDRWLAIRRGKPVVDTTQSMSVYGWSRYTCWVVLVMSYLASGGSKLAVVGFSWLDPTNLRGMMYSCTLQRCNNYDWDVALRFGPHLPDFVFSLFGIAGTFAELAFVLVLFSQLARRIMPFLMVGLHLGIWTFQNILFVDFMLLQLIFLDVEWAKQVLSRWGLSSAVRRPARVVADTFVRPLNIFLYPILISAIVITVSVCWFYKIYFYPLTGLHLFAYKDVSGVVVYEQIYAQYASGEKARIYPEDIIPAQAIASSKQVTQQCFSKDAKKLYVCDQYLGALASAYNANPSHRENEIETFEVQRKKWDFKANPDDKNFGKIVERHAFAANKQ</sequence>
<feature type="transmembrane region" description="Helical" evidence="1">
    <location>
        <begin position="205"/>
        <end position="231"/>
    </location>
</feature>
<reference evidence="3" key="1">
    <citation type="submission" date="2018-04" db="EMBL/GenBank/DDBJ databases">
        <authorList>
            <person name="Cornet L."/>
        </authorList>
    </citation>
    <scope>NUCLEOTIDE SEQUENCE [LARGE SCALE GENOMIC DNA]</scope>
</reference>